<name>A0A1G9QKJ4_9ACTN</name>
<keyword evidence="2" id="KW-0805">Transcription regulation</keyword>
<dbReference type="SUPFAM" id="SSF46894">
    <property type="entry name" value="C-terminal effector domain of the bipartite response regulators"/>
    <property type="match status" value="1"/>
</dbReference>
<dbReference type="GO" id="GO:0000160">
    <property type="term" value="P:phosphorelay signal transduction system"/>
    <property type="evidence" value="ECO:0007669"/>
    <property type="project" value="InterPro"/>
</dbReference>
<accession>A0A1G9QKJ4</accession>
<dbReference type="STRING" id="1137991.SAMN05660642_01716"/>
<keyword evidence="3" id="KW-0238">DNA-binding</keyword>
<evidence type="ECO:0000256" key="5">
    <source>
        <dbReference type="PROSITE-ProRule" id="PRU00169"/>
    </source>
</evidence>
<feature type="modified residue" description="4-aspartylphosphate" evidence="5">
    <location>
        <position position="57"/>
    </location>
</feature>
<dbReference type="EMBL" id="FNHE01000003">
    <property type="protein sequence ID" value="SDM11519.1"/>
    <property type="molecule type" value="Genomic_DNA"/>
</dbReference>
<dbReference type="Pfam" id="PF00072">
    <property type="entry name" value="Response_reg"/>
    <property type="match status" value="1"/>
</dbReference>
<evidence type="ECO:0000256" key="3">
    <source>
        <dbReference type="ARBA" id="ARBA00023125"/>
    </source>
</evidence>
<feature type="domain" description="Response regulatory" evidence="7">
    <location>
        <begin position="6"/>
        <end position="124"/>
    </location>
</feature>
<keyword evidence="4" id="KW-0804">Transcription</keyword>
<dbReference type="PROSITE" id="PS00622">
    <property type="entry name" value="HTH_LUXR_1"/>
    <property type="match status" value="1"/>
</dbReference>
<dbReference type="RefSeq" id="WP_091216342.1">
    <property type="nucleotide sequence ID" value="NZ_FNHE01000003.1"/>
</dbReference>
<organism evidence="8 9">
    <name type="scientific">Geodermatophilus siccatus</name>
    <dbReference type="NCBI Taxonomy" id="1137991"/>
    <lineage>
        <taxon>Bacteria</taxon>
        <taxon>Bacillati</taxon>
        <taxon>Actinomycetota</taxon>
        <taxon>Actinomycetes</taxon>
        <taxon>Geodermatophilales</taxon>
        <taxon>Geodermatophilaceae</taxon>
        <taxon>Geodermatophilus</taxon>
    </lineage>
</organism>
<dbReference type="InterPro" id="IPR011006">
    <property type="entry name" value="CheY-like_superfamily"/>
</dbReference>
<dbReference type="GO" id="GO:0006355">
    <property type="term" value="P:regulation of DNA-templated transcription"/>
    <property type="evidence" value="ECO:0007669"/>
    <property type="project" value="InterPro"/>
</dbReference>
<keyword evidence="1 5" id="KW-0597">Phosphoprotein</keyword>
<keyword evidence="9" id="KW-1185">Reference proteome</keyword>
<dbReference type="SMART" id="SM00421">
    <property type="entry name" value="HTH_LUXR"/>
    <property type="match status" value="1"/>
</dbReference>
<dbReference type="InterPro" id="IPR016032">
    <property type="entry name" value="Sig_transdc_resp-reg_C-effctor"/>
</dbReference>
<proteinExistence type="predicted"/>
<dbReference type="SMART" id="SM00448">
    <property type="entry name" value="REC"/>
    <property type="match status" value="1"/>
</dbReference>
<evidence type="ECO:0000256" key="2">
    <source>
        <dbReference type="ARBA" id="ARBA00023015"/>
    </source>
</evidence>
<evidence type="ECO:0000313" key="8">
    <source>
        <dbReference type="EMBL" id="SDM11519.1"/>
    </source>
</evidence>
<evidence type="ECO:0000313" key="9">
    <source>
        <dbReference type="Proteomes" id="UP000198680"/>
    </source>
</evidence>
<dbReference type="InterPro" id="IPR000792">
    <property type="entry name" value="Tscrpt_reg_LuxR_C"/>
</dbReference>
<dbReference type="CDD" id="cd06170">
    <property type="entry name" value="LuxR_C_like"/>
    <property type="match status" value="1"/>
</dbReference>
<dbReference type="AlphaFoldDB" id="A0A1G9QKJ4"/>
<dbReference type="PANTHER" id="PTHR43214:SF24">
    <property type="entry name" value="TRANSCRIPTIONAL REGULATORY PROTEIN NARL-RELATED"/>
    <property type="match status" value="1"/>
</dbReference>
<dbReference type="Pfam" id="PF00196">
    <property type="entry name" value="GerE"/>
    <property type="match status" value="1"/>
</dbReference>
<dbReference type="InterPro" id="IPR001789">
    <property type="entry name" value="Sig_transdc_resp-reg_receiver"/>
</dbReference>
<dbReference type="CDD" id="cd17535">
    <property type="entry name" value="REC_NarL-like"/>
    <property type="match status" value="1"/>
</dbReference>
<dbReference type="PRINTS" id="PR00038">
    <property type="entry name" value="HTHLUXR"/>
</dbReference>
<feature type="domain" description="HTH luxR-type" evidence="6">
    <location>
        <begin position="159"/>
        <end position="224"/>
    </location>
</feature>
<dbReference type="Gene3D" id="3.40.50.2300">
    <property type="match status" value="1"/>
</dbReference>
<evidence type="ECO:0000259" key="6">
    <source>
        <dbReference type="PROSITE" id="PS50043"/>
    </source>
</evidence>
<dbReference type="OrthoDB" id="9808843at2"/>
<reference evidence="9" key="1">
    <citation type="submission" date="2016-10" db="EMBL/GenBank/DDBJ databases">
        <authorList>
            <person name="Varghese N."/>
            <person name="Submissions S."/>
        </authorList>
    </citation>
    <scope>NUCLEOTIDE SEQUENCE [LARGE SCALE GENOMIC DNA]</scope>
    <source>
        <strain evidence="9">DSM 45419</strain>
    </source>
</reference>
<sequence length="239" mass="24976">MTTPIRVLLADDQPLIRSGVAAMLGSAPDIVVVAQAGDGSEAIRLAQLHRPDVVLMDLRMPVLDGIAATRAITAQPALAGVRIVVLTTFDSDRNVLLALRAGASGFVGKGAEPADLIKAVRVVATGDALLSPRATRALVEDYVLGGAEPGPADDDEADARAAFRQLTERELELVTWVALGSSNAEIAAALVLSPLTVKTHVNRAMAKVGARDRAQLVVLAYRTGLVHPRMRRPGPPGPA</sequence>
<dbReference type="PROSITE" id="PS50110">
    <property type="entry name" value="RESPONSE_REGULATORY"/>
    <property type="match status" value="1"/>
</dbReference>
<dbReference type="PANTHER" id="PTHR43214">
    <property type="entry name" value="TWO-COMPONENT RESPONSE REGULATOR"/>
    <property type="match status" value="1"/>
</dbReference>
<dbReference type="PROSITE" id="PS50043">
    <property type="entry name" value="HTH_LUXR_2"/>
    <property type="match status" value="1"/>
</dbReference>
<evidence type="ECO:0000259" key="7">
    <source>
        <dbReference type="PROSITE" id="PS50110"/>
    </source>
</evidence>
<dbReference type="SUPFAM" id="SSF52172">
    <property type="entry name" value="CheY-like"/>
    <property type="match status" value="1"/>
</dbReference>
<dbReference type="Proteomes" id="UP000198680">
    <property type="component" value="Unassembled WGS sequence"/>
</dbReference>
<gene>
    <name evidence="8" type="ORF">SAMN05660642_01716</name>
</gene>
<evidence type="ECO:0000256" key="1">
    <source>
        <dbReference type="ARBA" id="ARBA00022553"/>
    </source>
</evidence>
<protein>
    <submittedName>
        <fullName evidence="8">Two component transcriptional regulator, LuxR family</fullName>
    </submittedName>
</protein>
<dbReference type="GO" id="GO:0003677">
    <property type="term" value="F:DNA binding"/>
    <property type="evidence" value="ECO:0007669"/>
    <property type="project" value="UniProtKB-KW"/>
</dbReference>
<evidence type="ECO:0000256" key="4">
    <source>
        <dbReference type="ARBA" id="ARBA00023163"/>
    </source>
</evidence>
<dbReference type="InterPro" id="IPR039420">
    <property type="entry name" value="WalR-like"/>
</dbReference>
<dbReference type="InterPro" id="IPR058245">
    <property type="entry name" value="NreC/VraR/RcsB-like_REC"/>
</dbReference>